<dbReference type="FunFam" id="3.40.50.720:FF:000084">
    <property type="entry name" value="Short-chain dehydrogenase reductase"/>
    <property type="match status" value="1"/>
</dbReference>
<evidence type="ECO:0000313" key="4">
    <source>
        <dbReference type="Proteomes" id="UP000027778"/>
    </source>
</evidence>
<dbReference type="OrthoDB" id="9803333at2"/>
<evidence type="ECO:0000313" key="3">
    <source>
        <dbReference type="EMBL" id="KEK24978.1"/>
    </source>
</evidence>
<sequence length="261" mass="28229">MEFGLSGKTALIVASSQGLGKAIATEFVKEGTNVMLLSRNEEKLASLQKELATLNKGNVMYTVCDVTNKENIKQAVAYTAQTFGTIDILVNNAGGPKPGTFEELTDEDWYSSFELNLLSYVRIIREVLPYMKEKGGKIINIASSSIKEPIPGLLLSNTFRVGITGLAKTLASELAPYNILINTIAPGRIATDRIASLDETIAESRGITVEDVQKQYEAIIPLGRYGHPSEFAAFATFLASDANTYMTGQSFLVDGGMVKSL</sequence>
<dbReference type="PRINTS" id="PR00081">
    <property type="entry name" value="GDHRDH"/>
</dbReference>
<dbReference type="GO" id="GO:0008206">
    <property type="term" value="P:bile acid metabolic process"/>
    <property type="evidence" value="ECO:0007669"/>
    <property type="project" value="UniProtKB-ARBA"/>
</dbReference>
<accession>A0A073KRH3</accession>
<proteinExistence type="inferred from homology"/>
<dbReference type="EMBL" id="JOTM01000003">
    <property type="protein sequence ID" value="KEK24978.1"/>
    <property type="molecule type" value="Genomic_DNA"/>
</dbReference>
<organism evidence="3 4">
    <name type="scientific">Bacillus gaemokensis</name>
    <dbReference type="NCBI Taxonomy" id="574375"/>
    <lineage>
        <taxon>Bacteria</taxon>
        <taxon>Bacillati</taxon>
        <taxon>Bacillota</taxon>
        <taxon>Bacilli</taxon>
        <taxon>Bacillales</taxon>
        <taxon>Bacillaceae</taxon>
        <taxon>Bacillus</taxon>
        <taxon>Bacillus cereus group</taxon>
    </lineage>
</organism>
<dbReference type="PANTHER" id="PTHR42879">
    <property type="entry name" value="3-OXOACYL-(ACYL-CARRIER-PROTEIN) REDUCTASE"/>
    <property type="match status" value="1"/>
</dbReference>
<dbReference type="Pfam" id="PF13561">
    <property type="entry name" value="adh_short_C2"/>
    <property type="match status" value="1"/>
</dbReference>
<comment type="caution">
    <text evidence="3">The sequence shown here is derived from an EMBL/GenBank/DDBJ whole genome shotgun (WGS) entry which is preliminary data.</text>
</comment>
<name>A0A073KRH3_9BACI</name>
<dbReference type="STRING" id="574375.AZF08_11095"/>
<evidence type="ECO:0000256" key="1">
    <source>
        <dbReference type="ARBA" id="ARBA00006484"/>
    </source>
</evidence>
<dbReference type="InterPro" id="IPR050259">
    <property type="entry name" value="SDR"/>
</dbReference>
<evidence type="ECO:0000256" key="2">
    <source>
        <dbReference type="ARBA" id="ARBA00023002"/>
    </source>
</evidence>
<protein>
    <submittedName>
        <fullName evidence="3">3-oxoacyl-ACP reductase</fullName>
    </submittedName>
</protein>
<dbReference type="CDD" id="cd05344">
    <property type="entry name" value="BKR_like_SDR_like"/>
    <property type="match status" value="1"/>
</dbReference>
<gene>
    <name evidence="3" type="ORF">BAGA_17890</name>
</gene>
<dbReference type="AlphaFoldDB" id="A0A073KRH3"/>
<dbReference type="InterPro" id="IPR002347">
    <property type="entry name" value="SDR_fam"/>
</dbReference>
<dbReference type="InterPro" id="IPR036291">
    <property type="entry name" value="NAD(P)-bd_dom_sf"/>
</dbReference>
<reference evidence="3 4" key="1">
    <citation type="submission" date="2014-06" db="EMBL/GenBank/DDBJ databases">
        <title>Draft genome sequence of Bacillus gaemokensis JCM 15801 (MCCC 1A00707).</title>
        <authorList>
            <person name="Lai Q."/>
            <person name="Liu Y."/>
            <person name="Shao Z."/>
        </authorList>
    </citation>
    <scope>NUCLEOTIDE SEQUENCE [LARGE SCALE GENOMIC DNA]</scope>
    <source>
        <strain evidence="3 4">JCM 15801</strain>
    </source>
</reference>
<dbReference type="Proteomes" id="UP000027778">
    <property type="component" value="Unassembled WGS sequence"/>
</dbReference>
<dbReference type="PRINTS" id="PR00080">
    <property type="entry name" value="SDRFAMILY"/>
</dbReference>
<keyword evidence="4" id="KW-1185">Reference proteome</keyword>
<dbReference type="PANTHER" id="PTHR42879:SF6">
    <property type="entry name" value="NADPH-DEPENDENT REDUCTASE BACG"/>
    <property type="match status" value="1"/>
</dbReference>
<keyword evidence="2" id="KW-0560">Oxidoreductase</keyword>
<dbReference type="eggNOG" id="COG1028">
    <property type="taxonomic scope" value="Bacteria"/>
</dbReference>
<dbReference type="Gene3D" id="3.40.50.720">
    <property type="entry name" value="NAD(P)-binding Rossmann-like Domain"/>
    <property type="match status" value="1"/>
</dbReference>
<comment type="similarity">
    <text evidence="1">Belongs to the short-chain dehydrogenases/reductases (SDR) family.</text>
</comment>
<dbReference type="SUPFAM" id="SSF51735">
    <property type="entry name" value="NAD(P)-binding Rossmann-fold domains"/>
    <property type="match status" value="1"/>
</dbReference>
<dbReference type="GO" id="GO:0016491">
    <property type="term" value="F:oxidoreductase activity"/>
    <property type="evidence" value="ECO:0007669"/>
    <property type="project" value="UniProtKB-KW"/>
</dbReference>
<dbReference type="RefSeq" id="WP_033673639.1">
    <property type="nucleotide sequence ID" value="NZ_JOTM01000003.1"/>
</dbReference>